<keyword evidence="3" id="KW-1185">Reference proteome</keyword>
<dbReference type="EMBL" id="BAAATD010000008">
    <property type="protein sequence ID" value="GAA2614159.1"/>
    <property type="molecule type" value="Genomic_DNA"/>
</dbReference>
<accession>A0ABP6CJM9</accession>
<proteinExistence type="predicted"/>
<evidence type="ECO:0000313" key="3">
    <source>
        <dbReference type="Proteomes" id="UP001501509"/>
    </source>
</evidence>
<protein>
    <submittedName>
        <fullName evidence="2">Uncharacterized protein</fullName>
    </submittedName>
</protein>
<comment type="caution">
    <text evidence="2">The sequence shown here is derived from an EMBL/GenBank/DDBJ whole genome shotgun (WGS) entry which is preliminary data.</text>
</comment>
<evidence type="ECO:0000313" key="2">
    <source>
        <dbReference type="EMBL" id="GAA2614159.1"/>
    </source>
</evidence>
<feature type="compositionally biased region" description="Polar residues" evidence="1">
    <location>
        <begin position="68"/>
        <end position="79"/>
    </location>
</feature>
<reference evidence="3" key="1">
    <citation type="journal article" date="2019" name="Int. J. Syst. Evol. Microbiol.">
        <title>The Global Catalogue of Microorganisms (GCM) 10K type strain sequencing project: providing services to taxonomists for standard genome sequencing and annotation.</title>
        <authorList>
            <consortium name="The Broad Institute Genomics Platform"/>
            <consortium name="The Broad Institute Genome Sequencing Center for Infectious Disease"/>
            <person name="Wu L."/>
            <person name="Ma J."/>
        </authorList>
    </citation>
    <scope>NUCLEOTIDE SEQUENCE [LARGE SCALE GENOMIC DNA]</scope>
    <source>
        <strain evidence="3">JCM 6833</strain>
    </source>
</reference>
<gene>
    <name evidence="2" type="ORF">GCM10010411_56340</name>
</gene>
<dbReference type="Proteomes" id="UP001501509">
    <property type="component" value="Unassembled WGS sequence"/>
</dbReference>
<feature type="region of interest" description="Disordered" evidence="1">
    <location>
        <begin position="60"/>
        <end position="79"/>
    </location>
</feature>
<name>A0ABP6CJM9_9ACTN</name>
<dbReference type="RefSeq" id="WP_344545467.1">
    <property type="nucleotide sequence ID" value="NZ_BAAATD010000008.1"/>
</dbReference>
<organism evidence="2 3">
    <name type="scientific">Actinomadura fulvescens</name>
    <dbReference type="NCBI Taxonomy" id="46160"/>
    <lineage>
        <taxon>Bacteria</taxon>
        <taxon>Bacillati</taxon>
        <taxon>Actinomycetota</taxon>
        <taxon>Actinomycetes</taxon>
        <taxon>Streptosporangiales</taxon>
        <taxon>Thermomonosporaceae</taxon>
        <taxon>Actinomadura</taxon>
    </lineage>
</organism>
<evidence type="ECO:0000256" key="1">
    <source>
        <dbReference type="SAM" id="MobiDB-lite"/>
    </source>
</evidence>
<sequence length="135" mass="14446">MTRAKKLNHPNLTGLLDVAHSSITRTAAALRELTERDGGSLRWGAAQCEALLARDALVRAPSLEADTTPPSERTPATDTDVTADFEETLAEGFRTAATNAERALIKAAEITSNPDDKPACLIAALHCARLRDALR</sequence>